<comment type="caution">
    <text evidence="2">The sequence shown here is derived from an EMBL/GenBank/DDBJ whole genome shotgun (WGS) entry which is preliminary data.</text>
</comment>
<dbReference type="PATRIC" id="fig|28229.3.peg.3541"/>
<feature type="transmembrane region" description="Helical" evidence="1">
    <location>
        <begin position="6"/>
        <end position="25"/>
    </location>
</feature>
<dbReference type="EMBL" id="JQEC01000046">
    <property type="protein sequence ID" value="KGJ90618.1"/>
    <property type="molecule type" value="Genomic_DNA"/>
</dbReference>
<evidence type="ECO:0000313" key="3">
    <source>
        <dbReference type="Proteomes" id="UP000029868"/>
    </source>
</evidence>
<gene>
    <name evidence="2" type="ORF">GAB14E_3618</name>
</gene>
<dbReference type="RefSeq" id="WP_033083523.1">
    <property type="nucleotide sequence ID" value="NZ_JQEC01000046.1"/>
</dbReference>
<keyword evidence="1" id="KW-0472">Membrane</keyword>
<feature type="transmembrane region" description="Helical" evidence="1">
    <location>
        <begin position="37"/>
        <end position="64"/>
    </location>
</feature>
<evidence type="ECO:0000313" key="2">
    <source>
        <dbReference type="EMBL" id="KGJ90618.1"/>
    </source>
</evidence>
<name>A0A099KM03_COLPS</name>
<dbReference type="AlphaFoldDB" id="A0A099KM03"/>
<feature type="transmembrane region" description="Helical" evidence="1">
    <location>
        <begin position="76"/>
        <end position="97"/>
    </location>
</feature>
<keyword evidence="1" id="KW-0812">Transmembrane</keyword>
<sequence length="102" mass="10712">MTIELGFAGSLIGLAILFCGLLLANKVTSFGASPPSLAIITTITFVVGLIPTVGGIAGIVSQYFMLKKVNPQGPAIFTMLVSIITTIFVVILFSQVFNDIFS</sequence>
<protein>
    <submittedName>
        <fullName evidence="2">Uncharacterized protein</fullName>
    </submittedName>
</protein>
<dbReference type="Proteomes" id="UP000029868">
    <property type="component" value="Unassembled WGS sequence"/>
</dbReference>
<accession>A0A099KM03</accession>
<reference evidence="2 3" key="1">
    <citation type="submission" date="2014-08" db="EMBL/GenBank/DDBJ databases">
        <title>Genomic and Phenotypic Diversity of Colwellia psychrerythraea strains from Disparate Marine Basins.</title>
        <authorList>
            <person name="Techtmann S.M."/>
            <person name="Stelling S.C."/>
            <person name="Utturkar S.M."/>
            <person name="Alshibli N."/>
            <person name="Harris A."/>
            <person name="Brown S.D."/>
            <person name="Hazen T.C."/>
        </authorList>
    </citation>
    <scope>NUCLEOTIDE SEQUENCE [LARGE SCALE GENOMIC DNA]</scope>
    <source>
        <strain evidence="2 3">GAB14E</strain>
    </source>
</reference>
<keyword evidence="1" id="KW-1133">Transmembrane helix</keyword>
<organism evidence="2 3">
    <name type="scientific">Colwellia psychrerythraea</name>
    <name type="common">Vibrio psychroerythus</name>
    <dbReference type="NCBI Taxonomy" id="28229"/>
    <lineage>
        <taxon>Bacteria</taxon>
        <taxon>Pseudomonadati</taxon>
        <taxon>Pseudomonadota</taxon>
        <taxon>Gammaproteobacteria</taxon>
        <taxon>Alteromonadales</taxon>
        <taxon>Colwelliaceae</taxon>
        <taxon>Colwellia</taxon>
    </lineage>
</organism>
<evidence type="ECO:0000256" key="1">
    <source>
        <dbReference type="SAM" id="Phobius"/>
    </source>
</evidence>
<proteinExistence type="predicted"/>